<name>A0ABP0SLG2_9DINO</name>
<protein>
    <submittedName>
        <fullName evidence="1">Uncharacterized protein</fullName>
    </submittedName>
</protein>
<gene>
    <name evidence="1" type="ORF">CCMP2556_LOCUS52413</name>
</gene>
<evidence type="ECO:0000313" key="1">
    <source>
        <dbReference type="EMBL" id="CAK9113189.1"/>
    </source>
</evidence>
<reference evidence="1 2" key="1">
    <citation type="submission" date="2024-02" db="EMBL/GenBank/DDBJ databases">
        <authorList>
            <person name="Chen Y."/>
            <person name="Shah S."/>
            <person name="Dougan E. K."/>
            <person name="Thang M."/>
            <person name="Chan C."/>
        </authorList>
    </citation>
    <scope>NUCLEOTIDE SEQUENCE [LARGE SCALE GENOMIC DNA]</scope>
</reference>
<organism evidence="1 2">
    <name type="scientific">Durusdinium trenchii</name>
    <dbReference type="NCBI Taxonomy" id="1381693"/>
    <lineage>
        <taxon>Eukaryota</taxon>
        <taxon>Sar</taxon>
        <taxon>Alveolata</taxon>
        <taxon>Dinophyceae</taxon>
        <taxon>Suessiales</taxon>
        <taxon>Symbiodiniaceae</taxon>
        <taxon>Durusdinium</taxon>
    </lineage>
</organism>
<evidence type="ECO:0000313" key="2">
    <source>
        <dbReference type="Proteomes" id="UP001642484"/>
    </source>
</evidence>
<keyword evidence="2" id="KW-1185">Reference proteome</keyword>
<comment type="caution">
    <text evidence="1">The sequence shown here is derived from an EMBL/GenBank/DDBJ whole genome shotgun (WGS) entry which is preliminary data.</text>
</comment>
<proteinExistence type="predicted"/>
<dbReference type="EMBL" id="CAXAMN010027806">
    <property type="protein sequence ID" value="CAK9113189.1"/>
    <property type="molecule type" value="Genomic_DNA"/>
</dbReference>
<accession>A0ABP0SLG2</accession>
<dbReference type="Proteomes" id="UP001642484">
    <property type="component" value="Unassembled WGS sequence"/>
</dbReference>
<sequence>MTMVMGDIWIGRFLLSFSSKTKEASHAYPFYKDYKKGAVERVSRTGGTVKIAMDDFLGSAGWNWRSESSCTLSGIRRDQSFKRGDHVVHEVLQELDWEASLRIDIDPSKKEAGTSDCVFRQTDPCVPDDRWLHPHCTDGSKTANELDKKL</sequence>